<dbReference type="InterPro" id="IPR018958">
    <property type="entry name" value="Knr4/Smi1-like_dom"/>
</dbReference>
<feature type="domain" description="Knr4/Smi1-like" evidence="1">
    <location>
        <begin position="139"/>
        <end position="276"/>
    </location>
</feature>
<dbReference type="InterPro" id="IPR032869">
    <property type="entry name" value="WHH_dom_containing"/>
</dbReference>
<evidence type="ECO:0000313" key="3">
    <source>
        <dbReference type="Proteomes" id="UP001501358"/>
    </source>
</evidence>
<dbReference type="SMART" id="SM00860">
    <property type="entry name" value="SMI1_KNR4"/>
    <property type="match status" value="1"/>
</dbReference>
<protein>
    <submittedName>
        <fullName evidence="2">SMI1/KNR4 family protein</fullName>
    </submittedName>
</protein>
<evidence type="ECO:0000313" key="2">
    <source>
        <dbReference type="EMBL" id="GAA2503413.1"/>
    </source>
</evidence>
<accession>A0ABN3MLU3</accession>
<evidence type="ECO:0000259" key="1">
    <source>
        <dbReference type="SMART" id="SM00860"/>
    </source>
</evidence>
<gene>
    <name evidence="2" type="ORF">GCM10010406_44990</name>
</gene>
<proteinExistence type="predicted"/>
<sequence>MYFPDPVRSARHPDGVQVDEDGYPDFTPYARAAAEVAAPPDGFGIDELRLTDYVSANAACARDGNRLWAGLPAVATPHGWTWHHVAGTRRMELIPCEVKSLLRHHAGLATSAADHGKRGTRPLQETRPVHFRLSGEPVAVTEEQVCAVEESLGHRLPGAYRTFLKAAGGRAPAGVALDPGLGLLLDQPFFTVRREPAVDDLVYANKCLRDHLTKDYLGVCHVQGGLLALKVKGRDTGTVWFCPHDDARDRDGMPLQERMEALLLPCGADFDEFLLRLTGNPPELDTVANLMVDGGFARSVPTGV</sequence>
<dbReference type="EMBL" id="BAAATA010000033">
    <property type="protein sequence ID" value="GAA2503413.1"/>
    <property type="molecule type" value="Genomic_DNA"/>
</dbReference>
<dbReference type="InterPro" id="IPR037883">
    <property type="entry name" value="Knr4/Smi1-like_sf"/>
</dbReference>
<organism evidence="2 3">
    <name type="scientific">Streptomyces thermolineatus</name>
    <dbReference type="NCBI Taxonomy" id="44033"/>
    <lineage>
        <taxon>Bacteria</taxon>
        <taxon>Bacillati</taxon>
        <taxon>Actinomycetota</taxon>
        <taxon>Actinomycetes</taxon>
        <taxon>Kitasatosporales</taxon>
        <taxon>Streptomycetaceae</taxon>
        <taxon>Streptomyces</taxon>
    </lineage>
</organism>
<dbReference type="Pfam" id="PF09346">
    <property type="entry name" value="SMI1_KNR4"/>
    <property type="match status" value="1"/>
</dbReference>
<dbReference type="Gene3D" id="3.40.1580.10">
    <property type="entry name" value="SMI1/KNR4-like"/>
    <property type="match status" value="1"/>
</dbReference>
<keyword evidence="3" id="KW-1185">Reference proteome</keyword>
<dbReference type="Proteomes" id="UP001501358">
    <property type="component" value="Unassembled WGS sequence"/>
</dbReference>
<dbReference type="SUPFAM" id="SSF160631">
    <property type="entry name" value="SMI1/KNR4-like"/>
    <property type="match status" value="1"/>
</dbReference>
<reference evidence="2 3" key="1">
    <citation type="journal article" date="2019" name="Int. J. Syst. Evol. Microbiol.">
        <title>The Global Catalogue of Microorganisms (GCM) 10K type strain sequencing project: providing services to taxonomists for standard genome sequencing and annotation.</title>
        <authorList>
            <consortium name="The Broad Institute Genomics Platform"/>
            <consortium name="The Broad Institute Genome Sequencing Center for Infectious Disease"/>
            <person name="Wu L."/>
            <person name="Ma J."/>
        </authorList>
    </citation>
    <scope>NUCLEOTIDE SEQUENCE [LARGE SCALE GENOMIC DNA]</scope>
    <source>
        <strain evidence="2 3">JCM 6307</strain>
    </source>
</reference>
<name>A0ABN3MLU3_9ACTN</name>
<comment type="caution">
    <text evidence="2">The sequence shown here is derived from an EMBL/GenBank/DDBJ whole genome shotgun (WGS) entry which is preliminary data.</text>
</comment>
<dbReference type="Pfam" id="PF14414">
    <property type="entry name" value="WHH"/>
    <property type="match status" value="1"/>
</dbReference>